<dbReference type="GO" id="GO:0046872">
    <property type="term" value="F:metal ion binding"/>
    <property type="evidence" value="ECO:0007669"/>
    <property type="project" value="UniProtKB-KW"/>
</dbReference>
<evidence type="ECO:0000256" key="7">
    <source>
        <dbReference type="ARBA" id="ARBA00022833"/>
    </source>
</evidence>
<evidence type="ECO:0000259" key="12">
    <source>
        <dbReference type="Pfam" id="PF01435"/>
    </source>
</evidence>
<keyword evidence="10 11" id="KW-0472">Membrane</keyword>
<dbReference type="CDD" id="cd07327">
    <property type="entry name" value="M48B_HtpX_like"/>
    <property type="match status" value="1"/>
</dbReference>
<keyword evidence="5" id="KW-0479">Metal-binding</keyword>
<evidence type="ECO:0000256" key="4">
    <source>
        <dbReference type="ARBA" id="ARBA00022692"/>
    </source>
</evidence>
<feature type="transmembrane region" description="Helical" evidence="11">
    <location>
        <begin position="198"/>
        <end position="223"/>
    </location>
</feature>
<proteinExistence type="predicted"/>
<reference evidence="13 14" key="1">
    <citation type="submission" date="2020-12" db="EMBL/GenBank/DDBJ databases">
        <title>Halosimplex halophilum sp. nov. and Halosimplex salinum sp. nov., two new members of the genus Halosimplex.</title>
        <authorList>
            <person name="Cui H.L."/>
        </authorList>
    </citation>
    <scope>NUCLEOTIDE SEQUENCE [LARGE SCALE GENOMIC DNA]</scope>
    <source>
        <strain evidence="13 14">YGH94</strain>
    </source>
</reference>
<evidence type="ECO:0000256" key="5">
    <source>
        <dbReference type="ARBA" id="ARBA00022723"/>
    </source>
</evidence>
<gene>
    <name evidence="13" type="ORF">I7X12_05585</name>
</gene>
<keyword evidence="14" id="KW-1185">Reference proteome</keyword>
<protein>
    <submittedName>
        <fullName evidence="13">M48 family metalloprotease</fullName>
    </submittedName>
</protein>
<dbReference type="KEGG" id="hlt:I7X12_05585"/>
<dbReference type="InterPro" id="IPR001915">
    <property type="entry name" value="Peptidase_M48"/>
</dbReference>
<feature type="transmembrane region" description="Helical" evidence="11">
    <location>
        <begin position="97"/>
        <end position="119"/>
    </location>
</feature>
<evidence type="ECO:0000256" key="2">
    <source>
        <dbReference type="ARBA" id="ARBA00022475"/>
    </source>
</evidence>
<evidence type="ECO:0000256" key="8">
    <source>
        <dbReference type="ARBA" id="ARBA00022989"/>
    </source>
</evidence>
<dbReference type="InterPro" id="IPR050083">
    <property type="entry name" value="HtpX_protease"/>
</dbReference>
<dbReference type="RefSeq" id="WP_198062872.1">
    <property type="nucleotide sequence ID" value="NZ_CP065856.1"/>
</dbReference>
<keyword evidence="9 13" id="KW-0482">Metalloprotease</keyword>
<evidence type="ECO:0000313" key="14">
    <source>
        <dbReference type="Proteomes" id="UP000595001"/>
    </source>
</evidence>
<feature type="transmembrane region" description="Helical" evidence="11">
    <location>
        <begin position="369"/>
        <end position="388"/>
    </location>
</feature>
<evidence type="ECO:0000256" key="9">
    <source>
        <dbReference type="ARBA" id="ARBA00023049"/>
    </source>
</evidence>
<name>A0A7T3G0J3_9EURY</name>
<dbReference type="GO" id="GO:0006508">
    <property type="term" value="P:proteolysis"/>
    <property type="evidence" value="ECO:0007669"/>
    <property type="project" value="UniProtKB-KW"/>
</dbReference>
<evidence type="ECO:0000256" key="6">
    <source>
        <dbReference type="ARBA" id="ARBA00022801"/>
    </source>
</evidence>
<keyword evidence="3 13" id="KW-0645">Protease</keyword>
<evidence type="ECO:0000256" key="10">
    <source>
        <dbReference type="ARBA" id="ARBA00023136"/>
    </source>
</evidence>
<dbReference type="AlphaFoldDB" id="A0A7T3G0J3"/>
<dbReference type="Gene3D" id="3.30.2010.10">
    <property type="entry name" value="Metalloproteases ('zincins'), catalytic domain"/>
    <property type="match status" value="1"/>
</dbReference>
<evidence type="ECO:0000313" key="13">
    <source>
        <dbReference type="EMBL" id="QPV64098.1"/>
    </source>
</evidence>
<keyword evidence="2" id="KW-1003">Cell membrane</keyword>
<feature type="transmembrane region" description="Helical" evidence="11">
    <location>
        <begin position="64"/>
        <end position="85"/>
    </location>
</feature>
<evidence type="ECO:0000256" key="3">
    <source>
        <dbReference type="ARBA" id="ARBA00022670"/>
    </source>
</evidence>
<feature type="transmembrane region" description="Helical" evidence="11">
    <location>
        <begin position="16"/>
        <end position="44"/>
    </location>
</feature>
<dbReference type="Pfam" id="PF01435">
    <property type="entry name" value="Peptidase_M48"/>
    <property type="match status" value="1"/>
</dbReference>
<dbReference type="GO" id="GO:0004222">
    <property type="term" value="F:metalloendopeptidase activity"/>
    <property type="evidence" value="ECO:0007669"/>
    <property type="project" value="InterPro"/>
</dbReference>
<comment type="cofactor">
    <cofactor evidence="1">
        <name>Zn(2+)</name>
        <dbReference type="ChEBI" id="CHEBI:29105"/>
    </cofactor>
</comment>
<evidence type="ECO:0000256" key="11">
    <source>
        <dbReference type="SAM" id="Phobius"/>
    </source>
</evidence>
<organism evidence="13 14">
    <name type="scientific">Halosimplex litoreum</name>
    <dbReference type="NCBI Taxonomy" id="1198301"/>
    <lineage>
        <taxon>Archaea</taxon>
        <taxon>Methanobacteriati</taxon>
        <taxon>Methanobacteriota</taxon>
        <taxon>Stenosarchaea group</taxon>
        <taxon>Halobacteria</taxon>
        <taxon>Halobacteriales</taxon>
        <taxon>Haloarculaceae</taxon>
        <taxon>Halosimplex</taxon>
    </lineage>
</organism>
<keyword evidence="4 11" id="KW-0812">Transmembrane</keyword>
<feature type="transmembrane region" description="Helical" evidence="11">
    <location>
        <begin position="229"/>
        <end position="248"/>
    </location>
</feature>
<dbReference type="OrthoDB" id="28389at2157"/>
<keyword evidence="6" id="KW-0378">Hydrolase</keyword>
<evidence type="ECO:0000256" key="1">
    <source>
        <dbReference type="ARBA" id="ARBA00001947"/>
    </source>
</evidence>
<dbReference type="PANTHER" id="PTHR43221:SF2">
    <property type="entry name" value="PROTEASE HTPX HOMOLOG"/>
    <property type="match status" value="1"/>
</dbReference>
<dbReference type="PANTHER" id="PTHR43221">
    <property type="entry name" value="PROTEASE HTPX"/>
    <property type="match status" value="1"/>
</dbReference>
<accession>A0A7T3G0J3</accession>
<dbReference type="EMBL" id="CP065856">
    <property type="protein sequence ID" value="QPV64098.1"/>
    <property type="molecule type" value="Genomic_DNA"/>
</dbReference>
<dbReference type="Proteomes" id="UP000595001">
    <property type="component" value="Chromosome"/>
</dbReference>
<feature type="transmembrane region" description="Helical" evidence="11">
    <location>
        <begin position="125"/>
        <end position="148"/>
    </location>
</feature>
<keyword evidence="7" id="KW-0862">Zinc</keyword>
<keyword evidence="8 11" id="KW-1133">Transmembrane helix</keyword>
<feature type="domain" description="Peptidase M48" evidence="12">
    <location>
        <begin position="276"/>
        <end position="482"/>
    </location>
</feature>
<sequence length="490" mass="51942">MPSTTFRSRFRVTSRMVAVVAVLAVVALVAVALEVVVFAVVAYSVLAAAETFLRPVVADPATRVTLAVCVCALVGLAALSVYRGARGDPVDADGTALVRLYASGAVVIASLFVTYRAIVRSGLPRWTFVLVLVVLIASAYPLALLAVARDREEGGGWSATDFDADADDVAHGSVGWIAVARVVTLETARTLRAAADRLGLVGSAVVVAAAAGGLVGVSVLAGAYRWATLLPAFAWAGGAVTAGFHLVVTARDELSSAAVLDDLEAVADAVDDERLRTLERRVARLAAQADVPAPDVRLAESPTPTAAAVGYLPSRSTLVVSTGLVDALDEAQLDAVLAHELSHVANYDAAVLTALSFPRARAHRVFRRYGLNPVVTLFAGFVAAISRVCTAVVARAREYAADDGAAAMTGDPVALATALETLDAELRHRPDRDLRASSAAAFSIVPPPWEEHRFFDRTRRLIYRRLLGTHPPTERRIERLRTAMDDRERR</sequence>
<dbReference type="GeneID" id="60587944"/>